<evidence type="ECO:0000313" key="2">
    <source>
        <dbReference type="EMBL" id="PNE32147.1"/>
    </source>
</evidence>
<reference evidence="3" key="1">
    <citation type="submission" date="2015-07" db="EMBL/GenBank/DDBJ databases">
        <authorList>
            <person name="Graham D.E."/>
            <person name="Giannone R.J."/>
            <person name="Gulvik C.A."/>
            <person name="Hettich R.L."/>
            <person name="Klingeman D.M."/>
            <person name="Mahan K.M."/>
            <person name="Parry R.J."/>
            <person name="Spain J.C."/>
        </authorList>
    </citation>
    <scope>NUCLEOTIDE SEQUENCE [LARGE SCALE GENOMIC DNA]</scope>
    <source>
        <strain evidence="3">ATCC 27428</strain>
    </source>
</reference>
<comment type="caution">
    <text evidence="2">The sequence shown here is derived from an EMBL/GenBank/DDBJ whole genome shotgun (WGS) entry which is preliminary data.</text>
</comment>
<protein>
    <submittedName>
        <fullName evidence="2">Uncharacterized protein</fullName>
    </submittedName>
</protein>
<evidence type="ECO:0000256" key="1">
    <source>
        <dbReference type="SAM" id="MobiDB-lite"/>
    </source>
</evidence>
<dbReference type="EMBL" id="LGUI01000006">
    <property type="protein sequence ID" value="PNE32147.1"/>
    <property type="molecule type" value="Genomic_DNA"/>
</dbReference>
<sequence>MVAPDRTGAVVPLYGAGSAKSSAGYRPGTRHGPDADDVAGHASSGSSPVSPAPVVYARSVRLVPRRAPAEEKV</sequence>
<dbReference type="AlphaFoldDB" id="A0A2N8NTR2"/>
<dbReference type="Proteomes" id="UP000235945">
    <property type="component" value="Unassembled WGS sequence"/>
</dbReference>
<gene>
    <name evidence="2" type="ORF">AF335_20680</name>
</gene>
<evidence type="ECO:0000313" key="3">
    <source>
        <dbReference type="Proteomes" id="UP000235945"/>
    </source>
</evidence>
<name>A0A2N8NTR2_STREU</name>
<accession>A0A2N8NTR2</accession>
<feature type="compositionally biased region" description="Low complexity" evidence="1">
    <location>
        <begin position="40"/>
        <end position="54"/>
    </location>
</feature>
<keyword evidence="3" id="KW-1185">Reference proteome</keyword>
<proteinExistence type="predicted"/>
<organism evidence="2 3">
    <name type="scientific">Streptomyces eurocidicus</name>
    <name type="common">Streptoverticillium eurocidicus</name>
    <dbReference type="NCBI Taxonomy" id="66423"/>
    <lineage>
        <taxon>Bacteria</taxon>
        <taxon>Bacillati</taxon>
        <taxon>Actinomycetota</taxon>
        <taxon>Actinomycetes</taxon>
        <taxon>Kitasatosporales</taxon>
        <taxon>Streptomycetaceae</taxon>
        <taxon>Streptomyces</taxon>
    </lineage>
</organism>
<feature type="region of interest" description="Disordered" evidence="1">
    <location>
        <begin position="1"/>
        <end position="54"/>
    </location>
</feature>